<evidence type="ECO:0000313" key="1">
    <source>
        <dbReference type="EMBL" id="MFC5674323.1"/>
    </source>
</evidence>
<proteinExistence type="predicted"/>
<accession>A0ABW0XV23</accession>
<name>A0ABW0XV23_9ACTN</name>
<sequence>MTCTVDARGEMRTVRDFPGGGRAVALTRRHRNAEVEVEVEVTSQTLDEPGLRRLLNTLHPLSNTELEKLMREKKIDHRL</sequence>
<gene>
    <name evidence="1" type="ORF">ACFP2V_30890</name>
</gene>
<comment type="caution">
    <text evidence="1">The sequence shown here is derived from an EMBL/GenBank/DDBJ whole genome shotgun (WGS) entry which is preliminary data.</text>
</comment>
<protein>
    <submittedName>
        <fullName evidence="1">Uncharacterized protein</fullName>
    </submittedName>
</protein>
<dbReference type="EMBL" id="JBHSPC010000108">
    <property type="protein sequence ID" value="MFC5674323.1"/>
    <property type="molecule type" value="Genomic_DNA"/>
</dbReference>
<organism evidence="1 2">
    <name type="scientific">Streptomyces incanus</name>
    <dbReference type="NCBI Taxonomy" id="887453"/>
    <lineage>
        <taxon>Bacteria</taxon>
        <taxon>Bacillati</taxon>
        <taxon>Actinomycetota</taxon>
        <taxon>Actinomycetes</taxon>
        <taxon>Kitasatosporales</taxon>
        <taxon>Streptomycetaceae</taxon>
        <taxon>Streptomyces</taxon>
    </lineage>
</organism>
<dbReference type="Proteomes" id="UP001596183">
    <property type="component" value="Unassembled WGS sequence"/>
</dbReference>
<keyword evidence="2" id="KW-1185">Reference proteome</keyword>
<evidence type="ECO:0000313" key="2">
    <source>
        <dbReference type="Proteomes" id="UP001596183"/>
    </source>
</evidence>
<reference evidence="2" key="1">
    <citation type="journal article" date="2019" name="Int. J. Syst. Evol. Microbiol.">
        <title>The Global Catalogue of Microorganisms (GCM) 10K type strain sequencing project: providing services to taxonomists for standard genome sequencing and annotation.</title>
        <authorList>
            <consortium name="The Broad Institute Genomics Platform"/>
            <consortium name="The Broad Institute Genome Sequencing Center for Infectious Disease"/>
            <person name="Wu L."/>
            <person name="Ma J."/>
        </authorList>
    </citation>
    <scope>NUCLEOTIDE SEQUENCE [LARGE SCALE GENOMIC DNA]</scope>
    <source>
        <strain evidence="2">JCM 13852</strain>
    </source>
</reference>
<dbReference type="RefSeq" id="WP_381218586.1">
    <property type="nucleotide sequence ID" value="NZ_JBHSPC010000108.1"/>
</dbReference>